<feature type="repeat" description="WD" evidence="4">
    <location>
        <begin position="711"/>
        <end position="752"/>
    </location>
</feature>
<dbReference type="InterPro" id="IPR000719">
    <property type="entry name" value="Prot_kinase_dom"/>
</dbReference>
<feature type="region of interest" description="Disordered" evidence="7">
    <location>
        <begin position="1"/>
        <end position="50"/>
    </location>
</feature>
<dbReference type="SMART" id="SM00320">
    <property type="entry name" value="WD40"/>
    <property type="match status" value="18"/>
</dbReference>
<feature type="repeat" description="WD" evidence="4">
    <location>
        <begin position="1342"/>
        <end position="1383"/>
    </location>
</feature>
<dbReference type="SUPFAM" id="SSF50998">
    <property type="entry name" value="Quinoprotein alcohol dehydrogenase-like"/>
    <property type="match status" value="3"/>
</dbReference>
<dbReference type="InterPro" id="IPR017441">
    <property type="entry name" value="Protein_kinase_ATP_BS"/>
</dbReference>
<evidence type="ECO:0000256" key="2">
    <source>
        <dbReference type="ARBA" id="ARBA00022737"/>
    </source>
</evidence>
<evidence type="ECO:0000256" key="1">
    <source>
        <dbReference type="ARBA" id="ARBA00022574"/>
    </source>
</evidence>
<dbReference type="PROSITE" id="PS50011">
    <property type="entry name" value="PROTEIN_KINASE_DOM"/>
    <property type="match status" value="1"/>
</dbReference>
<feature type="repeat" description="WD" evidence="4">
    <location>
        <begin position="1451"/>
        <end position="1492"/>
    </location>
</feature>
<evidence type="ECO:0000256" key="5">
    <source>
        <dbReference type="PROSITE-ProRule" id="PRU00339"/>
    </source>
</evidence>
<dbReference type="Pfam" id="PF00069">
    <property type="entry name" value="Pkinase"/>
    <property type="match status" value="1"/>
</dbReference>
<feature type="repeat" description="WD" evidence="4">
    <location>
        <begin position="1577"/>
        <end position="1611"/>
    </location>
</feature>
<dbReference type="PANTHER" id="PTHR19848:SF8">
    <property type="entry name" value="F-BOX AND WD REPEAT DOMAIN CONTAINING 7"/>
    <property type="match status" value="1"/>
</dbReference>
<feature type="repeat" description="WD" evidence="4">
    <location>
        <begin position="753"/>
        <end position="793"/>
    </location>
</feature>
<keyword evidence="9" id="KW-0723">Serine/threonine-protein kinase</keyword>
<keyword evidence="6" id="KW-0547">Nucleotide-binding</keyword>
<dbReference type="PROSITE" id="PS50005">
    <property type="entry name" value="TPR"/>
    <property type="match status" value="2"/>
</dbReference>
<feature type="repeat" description="WD" evidence="4">
    <location>
        <begin position="877"/>
        <end position="918"/>
    </location>
</feature>
<feature type="repeat" description="WD" evidence="4">
    <location>
        <begin position="1535"/>
        <end position="1576"/>
    </location>
</feature>
<dbReference type="InterPro" id="IPR019775">
    <property type="entry name" value="WD40_repeat_CS"/>
</dbReference>
<feature type="repeat" description="WD" evidence="4">
    <location>
        <begin position="1493"/>
        <end position="1534"/>
    </location>
</feature>
<evidence type="ECO:0000256" key="6">
    <source>
        <dbReference type="PROSITE-ProRule" id="PRU10141"/>
    </source>
</evidence>
<evidence type="ECO:0000256" key="4">
    <source>
        <dbReference type="PROSITE-ProRule" id="PRU00221"/>
    </source>
</evidence>
<dbReference type="InterPro" id="IPR011009">
    <property type="entry name" value="Kinase-like_dom_sf"/>
</dbReference>
<feature type="repeat" description="WD" evidence="4">
    <location>
        <begin position="1133"/>
        <end position="1174"/>
    </location>
</feature>
<dbReference type="InterPro" id="IPR019734">
    <property type="entry name" value="TPR_rpt"/>
</dbReference>
<dbReference type="SUPFAM" id="SSF48452">
    <property type="entry name" value="TPR-like"/>
    <property type="match status" value="1"/>
</dbReference>
<dbReference type="EMBL" id="DF820455">
    <property type="protein sequence ID" value="GAK50003.1"/>
    <property type="molecule type" value="Genomic_DNA"/>
</dbReference>
<dbReference type="InterPro" id="IPR011047">
    <property type="entry name" value="Quinoprotein_ADH-like_sf"/>
</dbReference>
<feature type="domain" description="Protein kinase" evidence="8">
    <location>
        <begin position="143"/>
        <end position="425"/>
    </location>
</feature>
<dbReference type="Proteomes" id="UP000030700">
    <property type="component" value="Unassembled WGS sequence"/>
</dbReference>
<feature type="repeat" description="WD" evidence="4">
    <location>
        <begin position="1300"/>
        <end position="1341"/>
    </location>
</feature>
<evidence type="ECO:0000313" key="9">
    <source>
        <dbReference type="EMBL" id="GAK50003.1"/>
    </source>
</evidence>
<dbReference type="PROSITE" id="PS50082">
    <property type="entry name" value="WD_REPEATS_2"/>
    <property type="match status" value="15"/>
</dbReference>
<dbReference type="InterPro" id="IPR020472">
    <property type="entry name" value="WD40_PAC1"/>
</dbReference>
<sequence>MDEKKSEVPHPSEKKQEQAAKDLTAMFSDEKDEDFDPTLTGRWMYSPQPQAPFFNEHEEEWDDDEISHQEIFSSLTASITQETKQSFSVLSLSDELEAFAEKRTQESESVEPFSPSAPSFRKEVEALQEKLHWKVGAVVDGKYEVKGVVGRGGMGIVYNVRHREWDVELAVKMPLSYSEASEIFKARFIREAQIWVNLGMHPNIVQCWYVRELGGIPCVFMDYISGGSLKDWIKAKKIQPGEWGKILDFIIQACDGLGYAYQNGVAAHRDVKPGNLLLSSDGRLHVTDFGIVRHQKEQDIETQSVTLPVGVAGLSMTITGSDLGTPEYSAPEQWGKAKEADPRSDIYALGGILFELCCGRRPFDDGKQREPAQVMIGRHLFMPPPDPRAFRTDVPADLANLILTCLQKDPEKRPASIAKLRQQCVEIYASAVGKPYERPEPQTTELRSNALNNRAVSLLDLGQKFEALAAFNEALKLDPHHPESVYNKALVEWRDRQINDEEVIRRLKEAKQASPRAGLYLANIYAEQAAADAAERELIETIEHGAVIPYSAIWRALGDAQMAQEKFAEASDSYEKALELLPDDQALQQRRSLVNQQNRSLDGQILFPWPHCLHTFVGEKSDVKSATLTPDGRLALLRYQHEFKLWDLTSGETLWTFIWNAAHEQWNCKGQANTTTSVGLTPDGKFLLSSHSKSSHLVLWELDTGRCLRTFTGHTDGINAIIMLPGGNHIISGSADMTLRLWDIRTGESLQEFRGHTNPVKSAAVTPDGQYLFSCGGESVRVWEVLTGKYLKRLAGKDRISVLAVSPDGQKIFAGCQDGLIRIYSWPLGRLLHSFSGHGSVVTMLAVSPDGRFVVSSSSDKTLRVWNVSTGKIAHLLKGHTAAVTSCALAKNGRLLISSSRDRTVRLWNMATGECIRVLQAFSHWMECVIPTPGENAIIIGNGEELRLLRLQDGQYVRSFVANAKESLSLTTHFAKLQVVEKTSKLLFQLTGDDFSFCWHEGGSAVMIPVSINGRFAIALSEKEKLCFSDLQTQALLEMFKGGSGLQSFRKHRNWMTVIVMTHDERLLISNWFDASVRVWDVQSTQEVRVLEGHQEIVTALAITSAGTHLVSGSADKTVRLWNLRTGECLRVFTGHDGQISTVAITPNARYILSGSLDKTLRVWDSATGICVRILSGHAESIAAAAMTDDGHIAFSAGKDKTFRIWAVDADAPRYLATLQVCRQQEHAELLLFKERYGKYIARADTAMNQGKIATAYTFLALARAVPGYERDPAALALNLKLGMQLQRKTLREGRLIRNIEGHTDFITSISVTPDGRFAVSGGRDRTVRVWTLANGTSLRELKGHRGSVSCVAVSPDRYFALSGSWDTTLRLWALATGECLKVFKDHEDYVRAVAITPDGRFAISGSTDTTLRLWYLSPGRHVQGFEGMIVPLEDAYREAELTTAKCLRVFRGHTSDVVAVAVSADGRYALSGSWDTSLRFWSLTNGKCLETLRGHTNYVTSVALSSDGRLALSGSRDGTIRFWSVARKKCVRVLHGHDGYVTSVAMTPDRRFAISGGWDHTIRVWQLSTGECLRVFERHTDAVEAISLTPDGHYLVSGGRDRIARYWEFDWRLAPGKHAEE</sequence>
<dbReference type="PROSITE" id="PS50294">
    <property type="entry name" value="WD_REPEATS_REGION"/>
    <property type="match status" value="14"/>
</dbReference>
<gene>
    <name evidence="9" type="ORF">U14_01228</name>
</gene>
<feature type="repeat" description="TPR" evidence="5">
    <location>
        <begin position="448"/>
        <end position="481"/>
    </location>
</feature>
<dbReference type="InterPro" id="IPR013105">
    <property type="entry name" value="TPR_2"/>
</dbReference>
<dbReference type="PROSITE" id="PS00107">
    <property type="entry name" value="PROTEIN_KINASE_ATP"/>
    <property type="match status" value="1"/>
</dbReference>
<organism evidence="9">
    <name type="scientific">Candidatus Moduliflexus flocculans</name>
    <dbReference type="NCBI Taxonomy" id="1499966"/>
    <lineage>
        <taxon>Bacteria</taxon>
        <taxon>Candidatus Moduliflexota</taxon>
        <taxon>Candidatus Moduliflexia</taxon>
        <taxon>Candidatus Moduliflexales</taxon>
        <taxon>Candidatus Moduliflexaceae</taxon>
    </lineage>
</organism>
<dbReference type="InterPro" id="IPR011990">
    <property type="entry name" value="TPR-like_helical_dom_sf"/>
</dbReference>
<dbReference type="STRING" id="1499966.U14_01228"/>
<feature type="repeat" description="WD" evidence="4">
    <location>
        <begin position="1175"/>
        <end position="1206"/>
    </location>
</feature>
<feature type="repeat" description="TPR" evidence="5">
    <location>
        <begin position="551"/>
        <end position="584"/>
    </location>
</feature>
<dbReference type="InterPro" id="IPR001680">
    <property type="entry name" value="WD40_rpt"/>
</dbReference>
<keyword evidence="9" id="KW-0418">Kinase</keyword>
<dbReference type="Gene3D" id="1.10.510.10">
    <property type="entry name" value="Transferase(Phosphotransferase) domain 1"/>
    <property type="match status" value="1"/>
</dbReference>
<dbReference type="Pfam" id="PF00400">
    <property type="entry name" value="WD40"/>
    <property type="match status" value="15"/>
</dbReference>
<keyword evidence="9" id="KW-0808">Transferase</keyword>
<feature type="repeat" description="WD" evidence="4">
    <location>
        <begin position="1049"/>
        <end position="1090"/>
    </location>
</feature>
<dbReference type="Gene3D" id="1.25.40.10">
    <property type="entry name" value="Tetratricopeptide repeat domain"/>
    <property type="match status" value="2"/>
</dbReference>
<evidence type="ECO:0000256" key="3">
    <source>
        <dbReference type="ARBA" id="ARBA00022803"/>
    </source>
</evidence>
<keyword evidence="1 4" id="KW-0853">WD repeat</keyword>
<dbReference type="SUPFAM" id="SSF56112">
    <property type="entry name" value="Protein kinase-like (PK-like)"/>
    <property type="match status" value="1"/>
</dbReference>
<feature type="compositionally biased region" description="Basic and acidic residues" evidence="7">
    <location>
        <begin position="1"/>
        <end position="20"/>
    </location>
</feature>
<evidence type="ECO:0000259" key="8">
    <source>
        <dbReference type="PROSITE" id="PS50011"/>
    </source>
</evidence>
<dbReference type="CDD" id="cd00200">
    <property type="entry name" value="WD40"/>
    <property type="match status" value="3"/>
</dbReference>
<dbReference type="PANTHER" id="PTHR19848">
    <property type="entry name" value="WD40 REPEAT PROTEIN"/>
    <property type="match status" value="1"/>
</dbReference>
<dbReference type="Pfam" id="PF07719">
    <property type="entry name" value="TPR_2"/>
    <property type="match status" value="2"/>
</dbReference>
<feature type="repeat" description="WD" evidence="4">
    <location>
        <begin position="1384"/>
        <end position="1425"/>
    </location>
</feature>
<dbReference type="Gene3D" id="2.130.10.10">
    <property type="entry name" value="YVTN repeat-like/Quinoprotein amine dehydrogenase"/>
    <property type="match status" value="5"/>
</dbReference>
<reference evidence="9" key="1">
    <citation type="journal article" date="2015" name="PeerJ">
        <title>First genomic representation of candidate bacterial phylum KSB3 points to enhanced environmental sensing as a trigger of wastewater bulking.</title>
        <authorList>
            <person name="Sekiguchi Y."/>
            <person name="Ohashi A."/>
            <person name="Parks D.H."/>
            <person name="Yamauchi T."/>
            <person name="Tyson G.W."/>
            <person name="Hugenholtz P."/>
        </authorList>
    </citation>
    <scope>NUCLEOTIDE SEQUENCE [LARGE SCALE GENOMIC DNA]</scope>
</reference>
<dbReference type="HOGENOM" id="CLU_005857_0_0_0"/>
<proteinExistence type="predicted"/>
<protein>
    <submittedName>
        <fullName evidence="9">Serine/threonine protein kinase with WD40 repeats</fullName>
    </submittedName>
</protein>
<keyword evidence="10" id="KW-1185">Reference proteome</keyword>
<dbReference type="SMART" id="SM00028">
    <property type="entry name" value="TPR"/>
    <property type="match status" value="2"/>
</dbReference>
<accession>A0A0S6VX77</accession>
<dbReference type="CDD" id="cd14014">
    <property type="entry name" value="STKc_PknB_like"/>
    <property type="match status" value="1"/>
</dbReference>
<name>A0A0S6VX77_9BACT</name>
<feature type="repeat" description="WD" evidence="4">
    <location>
        <begin position="1091"/>
        <end position="1132"/>
    </location>
</feature>
<evidence type="ECO:0000256" key="7">
    <source>
        <dbReference type="SAM" id="MobiDB-lite"/>
    </source>
</evidence>
<keyword evidence="3 5" id="KW-0802">TPR repeat</keyword>
<dbReference type="InterPro" id="IPR015943">
    <property type="entry name" value="WD40/YVTN_repeat-like_dom_sf"/>
</dbReference>
<keyword evidence="6" id="KW-0067">ATP-binding</keyword>
<dbReference type="SMART" id="SM00220">
    <property type="entry name" value="S_TKc"/>
    <property type="match status" value="1"/>
</dbReference>
<feature type="repeat" description="WD" evidence="4">
    <location>
        <begin position="835"/>
        <end position="876"/>
    </location>
</feature>
<keyword evidence="2" id="KW-0677">Repeat</keyword>
<dbReference type="GO" id="GO:0005524">
    <property type="term" value="F:ATP binding"/>
    <property type="evidence" value="ECO:0007669"/>
    <property type="project" value="UniProtKB-UniRule"/>
</dbReference>
<feature type="binding site" evidence="6">
    <location>
        <position position="172"/>
    </location>
    <ligand>
        <name>ATP</name>
        <dbReference type="ChEBI" id="CHEBI:30616"/>
    </ligand>
</feature>
<dbReference type="PROSITE" id="PS00678">
    <property type="entry name" value="WD_REPEATS_1"/>
    <property type="match status" value="4"/>
</dbReference>
<dbReference type="PRINTS" id="PR00320">
    <property type="entry name" value="GPROTEINBRPT"/>
</dbReference>
<dbReference type="GO" id="GO:0004674">
    <property type="term" value="F:protein serine/threonine kinase activity"/>
    <property type="evidence" value="ECO:0007669"/>
    <property type="project" value="UniProtKB-KW"/>
</dbReference>
<dbReference type="Gene3D" id="3.30.200.20">
    <property type="entry name" value="Phosphorylase Kinase, domain 1"/>
    <property type="match status" value="1"/>
</dbReference>
<evidence type="ECO:0000313" key="10">
    <source>
        <dbReference type="Proteomes" id="UP000030700"/>
    </source>
</evidence>